<dbReference type="PROSITE" id="PS51462">
    <property type="entry name" value="NUDIX"/>
    <property type="match status" value="1"/>
</dbReference>
<dbReference type="InterPro" id="IPR003190">
    <property type="entry name" value="Asp_decarbox"/>
</dbReference>
<dbReference type="Gene3D" id="2.40.40.20">
    <property type="match status" value="1"/>
</dbReference>
<dbReference type="EC" id="4.1.1.11" evidence="10"/>
<evidence type="ECO:0000256" key="5">
    <source>
        <dbReference type="ARBA" id="ARBA00022813"/>
    </source>
</evidence>
<dbReference type="EMBL" id="MEUM01000165">
    <property type="protein sequence ID" value="OGC38831.1"/>
    <property type="molecule type" value="Genomic_DNA"/>
</dbReference>
<proteinExistence type="inferred from homology"/>
<keyword evidence="7" id="KW-0456">Lyase</keyword>
<evidence type="ECO:0000256" key="6">
    <source>
        <dbReference type="ARBA" id="ARBA00023145"/>
    </source>
</evidence>
<keyword evidence="2" id="KW-0566">Pantothenate biosynthesis</keyword>
<evidence type="ECO:0000259" key="12">
    <source>
        <dbReference type="PROSITE" id="PS51462"/>
    </source>
</evidence>
<dbReference type="InterPro" id="IPR020476">
    <property type="entry name" value="Nudix_hydrolase"/>
</dbReference>
<dbReference type="GO" id="GO:0004068">
    <property type="term" value="F:aspartate 1-decarboxylase activity"/>
    <property type="evidence" value="ECO:0007669"/>
    <property type="project" value="UniProtKB-UniRule"/>
</dbReference>
<dbReference type="Pfam" id="PF02261">
    <property type="entry name" value="Asp_decarbox"/>
    <property type="match status" value="1"/>
</dbReference>
<dbReference type="PANTHER" id="PTHR21012">
    <property type="entry name" value="ASPARTATE 1-DECARBOXYLASE"/>
    <property type="match status" value="1"/>
</dbReference>
<evidence type="ECO:0000256" key="1">
    <source>
        <dbReference type="ARBA" id="ARBA00022490"/>
    </source>
</evidence>
<evidence type="ECO:0000256" key="11">
    <source>
        <dbReference type="RuleBase" id="RU003476"/>
    </source>
</evidence>
<evidence type="ECO:0000313" key="13">
    <source>
        <dbReference type="EMBL" id="OGC38831.1"/>
    </source>
</evidence>
<dbReference type="InterPro" id="IPR015797">
    <property type="entry name" value="NUDIX_hydrolase-like_dom_sf"/>
</dbReference>
<evidence type="ECO:0000256" key="8">
    <source>
        <dbReference type="ARBA" id="ARBA00023270"/>
    </source>
</evidence>
<dbReference type="AlphaFoldDB" id="A0A1F4U1T4"/>
<sequence>MEKLKFCPICRSKLTKLPDAGNVYMQCTNCKWVYYGNPLPAVAALVVNDRNEVLLVKRGVEPCQGTWALPSGFIEQKETPEHAVIRELYEETGVNGSIKKLIGAYLEPTRIYGNVLLIGYELTAVSTRLKPGSDCDAARFAPLKNLPKIEFASHRSLIRDWTKQYKTISPYIEVLKSKITEARITSTRLHYKGSMGIDRKIMDAVGLLPDEKVQVLNYNNGERFETYVIPEKRGSGKFILYGPAAHKGKPGDKLCILSYMFIPIEQKQKITPKIAVIDSTNRIAKLKSS</sequence>
<reference evidence="13 14" key="1">
    <citation type="journal article" date="2016" name="Nat. Commun.">
        <title>Thousands of microbial genomes shed light on interconnected biogeochemical processes in an aquifer system.</title>
        <authorList>
            <person name="Anantharaman K."/>
            <person name="Brown C.T."/>
            <person name="Hug L.A."/>
            <person name="Sharon I."/>
            <person name="Castelle C.J."/>
            <person name="Probst A.J."/>
            <person name="Thomas B.C."/>
            <person name="Singh A."/>
            <person name="Wilkins M.J."/>
            <person name="Karaoz U."/>
            <person name="Brodie E.L."/>
            <person name="Williams K.H."/>
            <person name="Hubbard S.S."/>
            <person name="Banfield J.F."/>
        </authorList>
    </citation>
    <scope>NUCLEOTIDE SEQUENCE [LARGE SCALE GENOMIC DNA]</scope>
</reference>
<evidence type="ECO:0000256" key="10">
    <source>
        <dbReference type="NCBIfam" id="TIGR00223"/>
    </source>
</evidence>
<evidence type="ECO:0000256" key="2">
    <source>
        <dbReference type="ARBA" id="ARBA00022655"/>
    </source>
</evidence>
<accession>A0A1F4U1T4</accession>
<comment type="similarity">
    <text evidence="11">Belongs to the Nudix hydrolase family.</text>
</comment>
<dbReference type="InterPro" id="IPR009010">
    <property type="entry name" value="Asp_de-COase-like_dom_sf"/>
</dbReference>
<dbReference type="InterPro" id="IPR000086">
    <property type="entry name" value="NUDIX_hydrolase_dom"/>
</dbReference>
<dbReference type="PROSITE" id="PS00893">
    <property type="entry name" value="NUDIX_BOX"/>
    <property type="match status" value="1"/>
</dbReference>
<dbReference type="GO" id="GO:0006523">
    <property type="term" value="P:alanine biosynthetic process"/>
    <property type="evidence" value="ECO:0007669"/>
    <property type="project" value="InterPro"/>
</dbReference>
<keyword evidence="6" id="KW-0865">Zymogen</keyword>
<dbReference type="Gene3D" id="3.90.79.10">
    <property type="entry name" value="Nucleoside Triphosphate Pyrophosphohydrolase"/>
    <property type="match status" value="1"/>
</dbReference>
<evidence type="ECO:0000256" key="3">
    <source>
        <dbReference type="ARBA" id="ARBA00022793"/>
    </source>
</evidence>
<dbReference type="GO" id="GO:0016787">
    <property type="term" value="F:hydrolase activity"/>
    <property type="evidence" value="ECO:0007669"/>
    <property type="project" value="UniProtKB-KW"/>
</dbReference>
<name>A0A1F4U1T4_UNCW3</name>
<keyword evidence="9" id="KW-0670">Pyruvate</keyword>
<comment type="caution">
    <text evidence="13">The sequence shown here is derived from an EMBL/GenBank/DDBJ whole genome shotgun (WGS) entry which is preliminary data.</text>
</comment>
<evidence type="ECO:0000256" key="7">
    <source>
        <dbReference type="ARBA" id="ARBA00023239"/>
    </source>
</evidence>
<dbReference type="PRINTS" id="PR00502">
    <property type="entry name" value="NUDIXFAMILY"/>
</dbReference>
<dbReference type="Proteomes" id="UP000177025">
    <property type="component" value="Unassembled WGS sequence"/>
</dbReference>
<dbReference type="PANTHER" id="PTHR21012:SF0">
    <property type="entry name" value="ASPARTATE 1-DECARBOXYLASE"/>
    <property type="match status" value="1"/>
</dbReference>
<evidence type="ECO:0000256" key="4">
    <source>
        <dbReference type="ARBA" id="ARBA00022801"/>
    </source>
</evidence>
<dbReference type="SUPFAM" id="SSF50692">
    <property type="entry name" value="ADC-like"/>
    <property type="match status" value="1"/>
</dbReference>
<dbReference type="SUPFAM" id="SSF55811">
    <property type="entry name" value="Nudix"/>
    <property type="match status" value="1"/>
</dbReference>
<keyword evidence="3" id="KW-0210">Decarboxylase</keyword>
<dbReference type="NCBIfam" id="TIGR00223">
    <property type="entry name" value="panD"/>
    <property type="match status" value="1"/>
</dbReference>
<dbReference type="GO" id="GO:0015940">
    <property type="term" value="P:pantothenate biosynthetic process"/>
    <property type="evidence" value="ECO:0007669"/>
    <property type="project" value="UniProtKB-UniRule"/>
</dbReference>
<dbReference type="InterPro" id="IPR020084">
    <property type="entry name" value="NUDIX_hydrolase_CS"/>
</dbReference>
<dbReference type="GO" id="GO:0005829">
    <property type="term" value="C:cytosol"/>
    <property type="evidence" value="ECO:0007669"/>
    <property type="project" value="TreeGrafter"/>
</dbReference>
<evidence type="ECO:0000313" key="14">
    <source>
        <dbReference type="Proteomes" id="UP000177025"/>
    </source>
</evidence>
<keyword evidence="1" id="KW-0963">Cytoplasm</keyword>
<protein>
    <recommendedName>
        <fullName evidence="10">Aspartate 1-decarboxylase</fullName>
        <ecNumber evidence="10">4.1.1.11</ecNumber>
    </recommendedName>
</protein>
<dbReference type="CDD" id="cd06919">
    <property type="entry name" value="Asp_decarbox"/>
    <property type="match status" value="1"/>
</dbReference>
<organism evidence="13 14">
    <name type="scientific">candidate division WOR-3 bacterium RBG_13_43_14</name>
    <dbReference type="NCBI Taxonomy" id="1802590"/>
    <lineage>
        <taxon>Bacteria</taxon>
        <taxon>Bacteria division WOR-3</taxon>
    </lineage>
</organism>
<dbReference type="Pfam" id="PF00293">
    <property type="entry name" value="NUDIX"/>
    <property type="match status" value="1"/>
</dbReference>
<feature type="domain" description="Nudix hydrolase" evidence="12">
    <location>
        <begin position="37"/>
        <end position="164"/>
    </location>
</feature>
<evidence type="ECO:0000256" key="9">
    <source>
        <dbReference type="ARBA" id="ARBA00023317"/>
    </source>
</evidence>
<gene>
    <name evidence="13" type="ORF">A2Y85_05340</name>
</gene>
<keyword evidence="8" id="KW-0704">Schiff base</keyword>
<keyword evidence="4 11" id="KW-0378">Hydrolase</keyword>
<keyword evidence="5" id="KW-0068">Autocatalytic cleavage</keyword>